<dbReference type="Pfam" id="PF08548">
    <property type="entry name" value="Peptidase_M10_C"/>
    <property type="match status" value="1"/>
</dbReference>
<dbReference type="PANTHER" id="PTHR38340:SF1">
    <property type="entry name" value="S-LAYER PROTEIN"/>
    <property type="match status" value="1"/>
</dbReference>
<evidence type="ECO:0000259" key="5">
    <source>
        <dbReference type="Pfam" id="PF04151"/>
    </source>
</evidence>
<dbReference type="InterPro" id="IPR050557">
    <property type="entry name" value="RTX_toxin/Mannuronan_C5-epim"/>
</dbReference>
<dbReference type="PANTHER" id="PTHR38340">
    <property type="entry name" value="S-LAYER PROTEIN"/>
    <property type="match status" value="1"/>
</dbReference>
<evidence type="ECO:0000313" key="8">
    <source>
        <dbReference type="Proteomes" id="UP001166191"/>
    </source>
</evidence>
<dbReference type="InterPro" id="IPR001343">
    <property type="entry name" value="Hemolysn_Ca-bd"/>
</dbReference>
<keyword evidence="8" id="KW-1185">Reference proteome</keyword>
<evidence type="ECO:0000259" key="6">
    <source>
        <dbReference type="Pfam" id="PF08548"/>
    </source>
</evidence>
<organism evidence="7 8">
    <name type="scientific">Paracoccus marinaquae</name>
    <dbReference type="NCBI Taxonomy" id="2841926"/>
    <lineage>
        <taxon>Bacteria</taxon>
        <taxon>Pseudomonadati</taxon>
        <taxon>Pseudomonadota</taxon>
        <taxon>Alphaproteobacteria</taxon>
        <taxon>Rhodobacterales</taxon>
        <taxon>Paracoccaceae</taxon>
        <taxon>Paracoccus</taxon>
    </lineage>
</organism>
<keyword evidence="2" id="KW-0964">Secreted</keyword>
<evidence type="ECO:0000256" key="3">
    <source>
        <dbReference type="ARBA" id="ARBA00022737"/>
    </source>
</evidence>
<evidence type="ECO:0000256" key="1">
    <source>
        <dbReference type="ARBA" id="ARBA00004613"/>
    </source>
</evidence>
<feature type="domain" description="Peptidase C-terminal archaeal/bacterial" evidence="5">
    <location>
        <begin position="871"/>
        <end position="941"/>
    </location>
</feature>
<dbReference type="Pfam" id="PF04151">
    <property type="entry name" value="PPC"/>
    <property type="match status" value="1"/>
</dbReference>
<dbReference type="RefSeq" id="WP_216033428.1">
    <property type="nucleotide sequence ID" value="NZ_JAHKNG010000018.1"/>
</dbReference>
<dbReference type="InterPro" id="IPR018511">
    <property type="entry name" value="Hemolysin-typ_Ca-bd_CS"/>
</dbReference>
<feature type="compositionally biased region" description="Acidic residues" evidence="4">
    <location>
        <begin position="478"/>
        <end position="487"/>
    </location>
</feature>
<evidence type="ECO:0000256" key="4">
    <source>
        <dbReference type="SAM" id="MobiDB-lite"/>
    </source>
</evidence>
<reference evidence="7" key="1">
    <citation type="submission" date="2021-06" db="EMBL/GenBank/DDBJ databases">
        <title>Paracoccus bacterium XHP0099 sp. nov., isolated from the surface waters of the Yellow Sea.</title>
        <authorList>
            <person name="Xue H."/>
            <person name="Zhang D."/>
        </authorList>
    </citation>
    <scope>NUCLEOTIDE SEQUENCE</scope>
    <source>
        <strain evidence="7">XHP0099</strain>
    </source>
</reference>
<dbReference type="PROSITE" id="PS00330">
    <property type="entry name" value="HEMOLYSIN_CALCIUM"/>
    <property type="match status" value="5"/>
</dbReference>
<evidence type="ECO:0000313" key="7">
    <source>
        <dbReference type="EMBL" id="MBU3030752.1"/>
    </source>
</evidence>
<evidence type="ECO:0000256" key="2">
    <source>
        <dbReference type="ARBA" id="ARBA00022525"/>
    </source>
</evidence>
<dbReference type="InterPro" id="IPR007280">
    <property type="entry name" value="Peptidase_C_arc/bac"/>
</dbReference>
<name>A0ABS6AJJ0_9RHOB</name>
<dbReference type="Pfam" id="PF00353">
    <property type="entry name" value="HemolysinCabind"/>
    <property type="match status" value="8"/>
</dbReference>
<gene>
    <name evidence="7" type="ORF">KNW02_11570</name>
</gene>
<dbReference type="Proteomes" id="UP001166191">
    <property type="component" value="Unassembled WGS sequence"/>
</dbReference>
<dbReference type="EMBL" id="JAHKNG010000018">
    <property type="protein sequence ID" value="MBU3030752.1"/>
    <property type="molecule type" value="Genomic_DNA"/>
</dbReference>
<proteinExistence type="predicted"/>
<keyword evidence="3" id="KW-0677">Repeat</keyword>
<feature type="region of interest" description="Disordered" evidence="4">
    <location>
        <begin position="478"/>
        <end position="511"/>
    </location>
</feature>
<feature type="domain" description="Peptidase M10 serralysin C-terminal" evidence="6">
    <location>
        <begin position="239"/>
        <end position="404"/>
    </location>
</feature>
<sequence length="1117" mass="115865">MPTPTQPNDLASEEWWVNDQTPDNPFGKSEDYEGYLDYLGALRRSITPEIAAETIVINVTELNDHPDYKAAAIGALQMWSAVTPMVFEIVDDRPFNPATDWIEVVSPEIGEGSDGSAFSANRYVSIGQRFHDTEPDLTDIGGYVFDSFIHEFGHEFGLNHPGLYNYSGPGGVQINYLNNATWTYDRQQYSVMSYFDGIDVGEDTRWSASTPLMADIEAVIRRFYSTVDDAGVRTYQTINLNTGDDTYGFNSAMYGYQLTASGMQHDIGFVIHDTGGVDTVDFSGSTAGTILDLRAGRFSSVNGHSNNVSIFAGHNADPTEYYIENGIGSAHDDIIIGNDGDNVIDGRGGNDRMAGYGGDDTYFVDSADDIVHEDADGGNDTVIVLTSGLDLGAIENVENIIYVDGTPTGPVDGGDGTPPSGGGALDGIVFGDAGNNTLDGGAGGQTIFGLDGDDLITGGRDSLASRDINNTIDIADLDDQTESDDGNDALYGGRGDDTIMGGAGNDTLDGGEGDDLLRGQDGIDVFRGGAGSDTVDFSMESPFQLLVNLELNIASGGTASGDTFYSIENLIGSDDRIDRFIGTAAANHFIGQGGGDVFNGRDGNDLLDGGRDGDLLYGEGGNDTLIGGSEQDYLHGGAGIDTVVYSGSSSGVIINLATGSAQGGHGTGPVQIVGRGTTLRNDILVEVENAIGSFHDDKLIGDALVNELSGGAGDDTLTGGGGADFLNGGAGRDTADYSDSAVGLNLSLARNALAGDRFTSIENLSGTGFDDRLRGDRAANVLIGQGGDDRLQGAAGDDTLLGDFADQGDGPASPGMGTGYVTLGPDATNNSIATAFDLSNNFSLAEDPDIFDSTTVLHTTVNATGNGLGGYYRIDLAAGTVLSIDIDGIADPNVHDSWVLLLDSGGNVVAQNDDGGGDPGSTSGRDSSTVFLVEETGTYYILEGSWSPTAPGSGWSESVPVGSTYKLNVSVDFPDVPPPPGAAGSDVLNGGQGSDLLDGGLAADRLIGGQGEDSFRFSTALGDGNIDRIADFNVADDIILLDRAIFTEAGAEGALSFGAFHKSSAGTAADANDRIIYDTDSGRLSYDADGSGSGAAVQFARLGSSLNLTAEDFYIIG</sequence>
<comment type="subcellular location">
    <subcellularLocation>
        <location evidence="1">Secreted</location>
    </subcellularLocation>
</comment>
<accession>A0ABS6AJJ0</accession>
<comment type="caution">
    <text evidence="7">The sequence shown here is derived from an EMBL/GenBank/DDBJ whole genome shotgun (WGS) entry which is preliminary data.</text>
</comment>
<protein>
    <submittedName>
        <fullName evidence="7">M10 family metallopeptidase C-terminal domain-containing protein</fullName>
    </submittedName>
</protein>
<dbReference type="InterPro" id="IPR013858">
    <property type="entry name" value="Peptidase_M10B_C"/>
</dbReference>